<sequence>MIKRQWTRDAASDRKLVTPVGSINQPQSYSTMLSRTPRRAPLAGNCYHFLVLHLVDIVRAEYRHILLLNLADRRERQAYEAECIARHAKGRKLRKVEFRVNPES</sequence>
<evidence type="ECO:0000313" key="2">
    <source>
        <dbReference type="RefSeq" id="XP_011634135.1"/>
    </source>
</evidence>
<evidence type="ECO:0000313" key="1">
    <source>
        <dbReference type="Proteomes" id="UP000504615"/>
    </source>
</evidence>
<protein>
    <submittedName>
        <fullName evidence="2">Uncharacterized protein LOC105425186</fullName>
    </submittedName>
</protein>
<organism evidence="1 2">
    <name type="scientific">Pogonomyrmex barbatus</name>
    <name type="common">red harvester ant</name>
    <dbReference type="NCBI Taxonomy" id="144034"/>
    <lineage>
        <taxon>Eukaryota</taxon>
        <taxon>Metazoa</taxon>
        <taxon>Ecdysozoa</taxon>
        <taxon>Arthropoda</taxon>
        <taxon>Hexapoda</taxon>
        <taxon>Insecta</taxon>
        <taxon>Pterygota</taxon>
        <taxon>Neoptera</taxon>
        <taxon>Endopterygota</taxon>
        <taxon>Hymenoptera</taxon>
        <taxon>Apocrita</taxon>
        <taxon>Aculeata</taxon>
        <taxon>Formicoidea</taxon>
        <taxon>Formicidae</taxon>
        <taxon>Myrmicinae</taxon>
        <taxon>Pogonomyrmex</taxon>
    </lineage>
</organism>
<dbReference type="GeneID" id="105425186"/>
<name>A0A6I9W6A4_9HYME</name>
<dbReference type="AlphaFoldDB" id="A0A6I9W6A4"/>
<dbReference type="RefSeq" id="XP_011634135.1">
    <property type="nucleotide sequence ID" value="XM_011635833.2"/>
</dbReference>
<dbReference type="OrthoDB" id="10497137at2759"/>
<reference evidence="2" key="1">
    <citation type="submission" date="2025-08" db="UniProtKB">
        <authorList>
            <consortium name="RefSeq"/>
        </authorList>
    </citation>
    <scope>IDENTIFICATION</scope>
</reference>
<accession>A0A6I9W6A4</accession>
<keyword evidence="1" id="KW-1185">Reference proteome</keyword>
<proteinExistence type="predicted"/>
<dbReference type="KEGG" id="pbar:105425186"/>
<gene>
    <name evidence="2" type="primary">LOC105425186</name>
</gene>
<dbReference type="Proteomes" id="UP000504615">
    <property type="component" value="Unplaced"/>
</dbReference>